<dbReference type="RefSeq" id="WP_017743846.1">
    <property type="nucleotide sequence ID" value="NZ_KQ976354.1"/>
</dbReference>
<sequence length="95" mass="11067">MLDLAKIEARKLELYPGDVYFPALLEGIAEMMRVRANQKGIAFTYQPDSDLPTGITVDEKRLRSIGHLSQYYVSMQIIFRLKRFKHFLNLFNLNS</sequence>
<dbReference type="AlphaFoldDB" id="A0A139WRH9"/>
<gene>
    <name evidence="1" type="ORF">WA1_09930</name>
</gene>
<dbReference type="Proteomes" id="UP000076925">
    <property type="component" value="Unassembled WGS sequence"/>
</dbReference>
<accession>A0A139WRH9</accession>
<comment type="caution">
    <text evidence="1">The sequence shown here is derived from an EMBL/GenBank/DDBJ whole genome shotgun (WGS) entry which is preliminary data.</text>
</comment>
<dbReference type="Gene3D" id="3.30.565.10">
    <property type="entry name" value="Histidine kinase-like ATPase, C-terminal domain"/>
    <property type="match status" value="1"/>
</dbReference>
<dbReference type="InterPro" id="IPR036890">
    <property type="entry name" value="HATPase_C_sf"/>
</dbReference>
<protein>
    <submittedName>
        <fullName evidence="1">Uncharacterized protein</fullName>
    </submittedName>
</protein>
<name>A0A139WRH9_9CYAN</name>
<dbReference type="EMBL" id="ANNX02000053">
    <property type="protein sequence ID" value="KYC35045.1"/>
    <property type="molecule type" value="Genomic_DNA"/>
</dbReference>
<organism evidence="1 2">
    <name type="scientific">Scytonema hofmannii PCC 7110</name>
    <dbReference type="NCBI Taxonomy" id="128403"/>
    <lineage>
        <taxon>Bacteria</taxon>
        <taxon>Bacillati</taxon>
        <taxon>Cyanobacteriota</taxon>
        <taxon>Cyanophyceae</taxon>
        <taxon>Nostocales</taxon>
        <taxon>Scytonemataceae</taxon>
        <taxon>Scytonema</taxon>
    </lineage>
</organism>
<evidence type="ECO:0000313" key="2">
    <source>
        <dbReference type="Proteomes" id="UP000076925"/>
    </source>
</evidence>
<proteinExistence type="predicted"/>
<evidence type="ECO:0000313" key="1">
    <source>
        <dbReference type="EMBL" id="KYC35045.1"/>
    </source>
</evidence>
<reference evidence="1 2" key="1">
    <citation type="journal article" date="2013" name="Genome Biol. Evol.">
        <title>Genomes of Stigonematalean cyanobacteria (subsection V) and the evolution of oxygenic photosynthesis from prokaryotes to plastids.</title>
        <authorList>
            <person name="Dagan T."/>
            <person name="Roettger M."/>
            <person name="Stucken K."/>
            <person name="Landan G."/>
            <person name="Koch R."/>
            <person name="Major P."/>
            <person name="Gould S.B."/>
            <person name="Goremykin V.V."/>
            <person name="Rippka R."/>
            <person name="Tandeau de Marsac N."/>
            <person name="Gugger M."/>
            <person name="Lockhart P.J."/>
            <person name="Allen J.F."/>
            <person name="Brune I."/>
            <person name="Maus I."/>
            <person name="Puhler A."/>
            <person name="Martin W.F."/>
        </authorList>
    </citation>
    <scope>NUCLEOTIDE SEQUENCE [LARGE SCALE GENOMIC DNA]</scope>
    <source>
        <strain evidence="1 2">PCC 7110</strain>
    </source>
</reference>
<dbReference type="STRING" id="128403.WA1_09930"/>
<keyword evidence="2" id="KW-1185">Reference proteome</keyword>